<gene>
    <name evidence="3" type="ORF">ENJ10_04850</name>
</gene>
<feature type="non-terminal residue" evidence="3">
    <location>
        <position position="1"/>
    </location>
</feature>
<dbReference type="Gene3D" id="2.40.420.20">
    <property type="match status" value="1"/>
</dbReference>
<dbReference type="GO" id="GO:0060003">
    <property type="term" value="P:copper ion export"/>
    <property type="evidence" value="ECO:0007669"/>
    <property type="project" value="TreeGrafter"/>
</dbReference>
<protein>
    <submittedName>
        <fullName evidence="3">HlyD family efflux transporter periplasmic adaptor subunit</fullName>
    </submittedName>
</protein>
<sequence length="190" mass="20836">PIRSAIDGIISEHMADLGQAVQRYQRLGKIINNGMVLVRGYAAPEDGIFIRRGVSAVVSRRSDPQTGITTSVHSYVPALDEQNRSIVVITYVGNPPEWLSPGRNVRLTLMARPDQPVISIPARAVIDDGNKKAVFVRIADGLYRKVMVKTGRNNGKQIIITQGLTPGDRVAVNQVFTLKALDRFSAYGEE</sequence>
<evidence type="ECO:0000256" key="1">
    <source>
        <dbReference type="ARBA" id="ARBA00022448"/>
    </source>
</evidence>
<feature type="domain" description="CzcB-like C-terminal circularly permuted SH3-like" evidence="2">
    <location>
        <begin position="118"/>
        <end position="179"/>
    </location>
</feature>
<reference evidence="3" key="1">
    <citation type="journal article" date="2020" name="mSystems">
        <title>Genome- and Community-Level Interaction Insights into Carbon Utilization and Element Cycling Functions of Hydrothermarchaeota in Hydrothermal Sediment.</title>
        <authorList>
            <person name="Zhou Z."/>
            <person name="Liu Y."/>
            <person name="Xu W."/>
            <person name="Pan J."/>
            <person name="Luo Z.H."/>
            <person name="Li M."/>
        </authorList>
    </citation>
    <scope>NUCLEOTIDE SEQUENCE [LARGE SCALE GENOMIC DNA]</scope>
    <source>
        <strain evidence="3">HyVt-456</strain>
    </source>
</reference>
<dbReference type="GO" id="GO:0015679">
    <property type="term" value="P:plasma membrane copper ion transport"/>
    <property type="evidence" value="ECO:0007669"/>
    <property type="project" value="TreeGrafter"/>
</dbReference>
<dbReference type="EMBL" id="DRLD01000130">
    <property type="protein sequence ID" value="HED09993.1"/>
    <property type="molecule type" value="Genomic_DNA"/>
</dbReference>
<proteinExistence type="predicted"/>
<evidence type="ECO:0000313" key="3">
    <source>
        <dbReference type="EMBL" id="HED09993.1"/>
    </source>
</evidence>
<dbReference type="GO" id="GO:0030313">
    <property type="term" value="C:cell envelope"/>
    <property type="evidence" value="ECO:0007669"/>
    <property type="project" value="TreeGrafter"/>
</dbReference>
<dbReference type="PANTHER" id="PTHR30097:SF4">
    <property type="entry name" value="SLR6042 PROTEIN"/>
    <property type="match status" value="1"/>
</dbReference>
<dbReference type="PANTHER" id="PTHR30097">
    <property type="entry name" value="CATION EFFLUX SYSTEM PROTEIN CUSB"/>
    <property type="match status" value="1"/>
</dbReference>
<organism evidence="3">
    <name type="scientific">Caldithrix abyssi</name>
    <dbReference type="NCBI Taxonomy" id="187145"/>
    <lineage>
        <taxon>Bacteria</taxon>
        <taxon>Pseudomonadati</taxon>
        <taxon>Calditrichota</taxon>
        <taxon>Calditrichia</taxon>
        <taxon>Calditrichales</taxon>
        <taxon>Calditrichaceae</taxon>
        <taxon>Caldithrix</taxon>
    </lineage>
</organism>
<dbReference type="InterPro" id="IPR058649">
    <property type="entry name" value="CzcB_C"/>
</dbReference>
<evidence type="ECO:0000259" key="2">
    <source>
        <dbReference type="Pfam" id="PF25975"/>
    </source>
</evidence>
<dbReference type="Pfam" id="PF25975">
    <property type="entry name" value="CzcB_C"/>
    <property type="match status" value="1"/>
</dbReference>
<keyword evidence="1" id="KW-0813">Transport</keyword>
<dbReference type="InterPro" id="IPR051909">
    <property type="entry name" value="MFP_Cation_Efflux"/>
</dbReference>
<dbReference type="Proteomes" id="UP000886005">
    <property type="component" value="Unassembled WGS sequence"/>
</dbReference>
<accession>A0A7V1LL56</accession>
<name>A0A7V1LL56_CALAY</name>
<comment type="caution">
    <text evidence="3">The sequence shown here is derived from an EMBL/GenBank/DDBJ whole genome shotgun (WGS) entry which is preliminary data.</text>
</comment>
<dbReference type="AlphaFoldDB" id="A0A7V1LL56"/>